<dbReference type="Gene3D" id="1.10.287.130">
    <property type="match status" value="1"/>
</dbReference>
<reference evidence="9 10" key="1">
    <citation type="submission" date="2023-11" db="EMBL/GenBank/DDBJ databases">
        <title>Paucibacter sp. nov., isolated from fresh soil in Korea.</title>
        <authorList>
            <person name="Le N.T.T."/>
        </authorList>
    </citation>
    <scope>NUCLEOTIDE SEQUENCE [LARGE SCALE GENOMIC DNA]</scope>
    <source>
        <strain evidence="9 10">R3-3</strain>
    </source>
</reference>
<keyword evidence="3 4" id="KW-0597">Phosphoprotein</keyword>
<feature type="domain" description="Histidine kinase" evidence="6">
    <location>
        <begin position="314"/>
        <end position="530"/>
    </location>
</feature>
<dbReference type="GO" id="GO:0052621">
    <property type="term" value="F:diguanylate cyclase activity"/>
    <property type="evidence" value="ECO:0007669"/>
    <property type="project" value="UniProtKB-EC"/>
</dbReference>
<keyword evidence="10" id="KW-1185">Reference proteome</keyword>
<dbReference type="Pfam" id="PF00990">
    <property type="entry name" value="GGDEF"/>
    <property type="match status" value="1"/>
</dbReference>
<dbReference type="SMART" id="SM00448">
    <property type="entry name" value="REC"/>
    <property type="match status" value="1"/>
</dbReference>
<dbReference type="SUPFAM" id="SSF52172">
    <property type="entry name" value="CheY-like"/>
    <property type="match status" value="1"/>
</dbReference>
<dbReference type="InterPro" id="IPR011006">
    <property type="entry name" value="CheY-like_superfamily"/>
</dbReference>
<dbReference type="Gene3D" id="3.30.70.270">
    <property type="match status" value="1"/>
</dbReference>
<gene>
    <name evidence="9" type="ORF">SNE35_23835</name>
</gene>
<dbReference type="Pfam" id="PF02518">
    <property type="entry name" value="HATPase_c"/>
    <property type="match status" value="1"/>
</dbReference>
<proteinExistence type="predicted"/>
<dbReference type="Pfam" id="PF00072">
    <property type="entry name" value="Response_reg"/>
    <property type="match status" value="1"/>
</dbReference>
<accession>A0ABU5DPH9</accession>
<evidence type="ECO:0000313" key="9">
    <source>
        <dbReference type="EMBL" id="MDY0747555.1"/>
    </source>
</evidence>
<dbReference type="SUPFAM" id="SSF55073">
    <property type="entry name" value="Nucleotide cyclase"/>
    <property type="match status" value="1"/>
</dbReference>
<dbReference type="PRINTS" id="PR00344">
    <property type="entry name" value="BCTRLSENSOR"/>
</dbReference>
<name>A0ABU5DPH9_9BURK</name>
<feature type="coiled-coil region" evidence="5">
    <location>
        <begin position="11"/>
        <end position="45"/>
    </location>
</feature>
<dbReference type="RefSeq" id="WP_320425518.1">
    <property type="nucleotide sequence ID" value="NZ_JAXCLA010000008.1"/>
</dbReference>
<evidence type="ECO:0000313" key="10">
    <source>
        <dbReference type="Proteomes" id="UP001285263"/>
    </source>
</evidence>
<comment type="catalytic activity">
    <reaction evidence="1">
        <text>ATP + protein L-histidine = ADP + protein N-phospho-L-histidine.</text>
        <dbReference type="EC" id="2.7.13.3"/>
    </reaction>
</comment>
<feature type="domain" description="Response regulatory" evidence="7">
    <location>
        <begin position="552"/>
        <end position="668"/>
    </location>
</feature>
<dbReference type="NCBIfam" id="TIGR00254">
    <property type="entry name" value="GGDEF"/>
    <property type="match status" value="1"/>
</dbReference>
<dbReference type="CDD" id="cd17580">
    <property type="entry name" value="REC_2_DhkD-like"/>
    <property type="match status" value="1"/>
</dbReference>
<dbReference type="Pfam" id="PF00512">
    <property type="entry name" value="HisKA"/>
    <property type="match status" value="1"/>
</dbReference>
<dbReference type="PROSITE" id="PS50109">
    <property type="entry name" value="HIS_KIN"/>
    <property type="match status" value="1"/>
</dbReference>
<dbReference type="InterPro" id="IPR000160">
    <property type="entry name" value="GGDEF_dom"/>
</dbReference>
<evidence type="ECO:0000256" key="3">
    <source>
        <dbReference type="ARBA" id="ARBA00022553"/>
    </source>
</evidence>
<dbReference type="InterPro" id="IPR004358">
    <property type="entry name" value="Sig_transdc_His_kin-like_C"/>
</dbReference>
<dbReference type="SMART" id="SM00387">
    <property type="entry name" value="HATPase_c"/>
    <property type="match status" value="1"/>
</dbReference>
<dbReference type="PANTHER" id="PTHR43547:SF2">
    <property type="entry name" value="HYBRID SIGNAL TRANSDUCTION HISTIDINE KINASE C"/>
    <property type="match status" value="1"/>
</dbReference>
<dbReference type="InterPro" id="IPR043128">
    <property type="entry name" value="Rev_trsase/Diguanyl_cyclase"/>
</dbReference>
<feature type="modified residue" description="4-aspartylphosphate" evidence="4">
    <location>
        <position position="601"/>
    </location>
</feature>
<evidence type="ECO:0000259" key="6">
    <source>
        <dbReference type="PROSITE" id="PS50109"/>
    </source>
</evidence>
<organism evidence="9 10">
    <name type="scientific">Roseateles agri</name>
    <dbReference type="NCBI Taxonomy" id="3098619"/>
    <lineage>
        <taxon>Bacteria</taxon>
        <taxon>Pseudomonadati</taxon>
        <taxon>Pseudomonadota</taxon>
        <taxon>Betaproteobacteria</taxon>
        <taxon>Burkholderiales</taxon>
        <taxon>Sphaerotilaceae</taxon>
        <taxon>Roseateles</taxon>
    </lineage>
</organism>
<dbReference type="EMBL" id="JAXCLA010000008">
    <property type="protein sequence ID" value="MDY0747555.1"/>
    <property type="molecule type" value="Genomic_DNA"/>
</dbReference>
<evidence type="ECO:0000256" key="2">
    <source>
        <dbReference type="ARBA" id="ARBA00012438"/>
    </source>
</evidence>
<dbReference type="Gene3D" id="3.40.50.2300">
    <property type="match status" value="1"/>
</dbReference>
<dbReference type="EC" id="2.7.13.3" evidence="2"/>
<dbReference type="InterPro" id="IPR036097">
    <property type="entry name" value="HisK_dim/P_sf"/>
</dbReference>
<feature type="domain" description="GGDEF" evidence="8">
    <location>
        <begin position="116"/>
        <end position="249"/>
    </location>
</feature>
<dbReference type="CDD" id="cd00075">
    <property type="entry name" value="HATPase"/>
    <property type="match status" value="1"/>
</dbReference>
<evidence type="ECO:0000256" key="1">
    <source>
        <dbReference type="ARBA" id="ARBA00000085"/>
    </source>
</evidence>
<dbReference type="CDD" id="cd00082">
    <property type="entry name" value="HisKA"/>
    <property type="match status" value="1"/>
</dbReference>
<dbReference type="InterPro" id="IPR003661">
    <property type="entry name" value="HisK_dim/P_dom"/>
</dbReference>
<dbReference type="PROSITE" id="PS50887">
    <property type="entry name" value="GGDEF"/>
    <property type="match status" value="1"/>
</dbReference>
<dbReference type="InterPro" id="IPR029787">
    <property type="entry name" value="Nucleotide_cyclase"/>
</dbReference>
<dbReference type="SUPFAM" id="SSF47384">
    <property type="entry name" value="Homodimeric domain of signal transducing histidine kinase"/>
    <property type="match status" value="1"/>
</dbReference>
<dbReference type="CDD" id="cd01949">
    <property type="entry name" value="GGDEF"/>
    <property type="match status" value="1"/>
</dbReference>
<dbReference type="PANTHER" id="PTHR43547">
    <property type="entry name" value="TWO-COMPONENT HISTIDINE KINASE"/>
    <property type="match status" value="1"/>
</dbReference>
<dbReference type="InterPro" id="IPR001789">
    <property type="entry name" value="Sig_transdc_resp-reg_receiver"/>
</dbReference>
<keyword evidence="9" id="KW-0548">Nucleotidyltransferase</keyword>
<protein>
    <recommendedName>
        <fullName evidence="2">histidine kinase</fullName>
        <ecNumber evidence="2">2.7.13.3</ecNumber>
    </recommendedName>
</protein>
<dbReference type="SMART" id="SM00267">
    <property type="entry name" value="GGDEF"/>
    <property type="match status" value="1"/>
</dbReference>
<dbReference type="Gene3D" id="3.30.565.10">
    <property type="entry name" value="Histidine kinase-like ATPase, C-terminal domain"/>
    <property type="match status" value="1"/>
</dbReference>
<sequence length="679" mass="73932">MTEPESGPPNIKAAKLLLARLKSEITQAEAELAHTLADLRELQARVGGHQMMQLLEANENLVLDAMRLRRDAENSAFALESARRTSEQDALTGLPNRSVLIDRCAQAIAHARRYESRVALLFVDLDDFKSHNDRLGHAAGDQILIAVGQKMVSSVREVDTVCRLGGDEFVVLLVDVPQRGDPSQVVGKVLSAIGSIEEAAGQPVVVSASVGVSLYPDDGETLDKLIEAADVAMFRAKRMGGNRFVLSGDLVGEVSDDPVSMAKAEREERGAVLRNTNEQLVLSSMALEIENAAYSASFDDMERKSRAKDQFLAVLSHELRNPLAPIVSTLDALRLRSGGSESKELQMIRRHVTHMVRLMDDLLDVSKLSSGKVLLSIELVRIDAMLSQAIALARPQVDLQGHDLLYAPCDPSLMCRGDPVRLAQCVSNLLINAARYTARGGRIELWAGLEDQQVVIRVKDNGRGISEVQMAQIFEFFYQTQGLGTEAIGGLGIGLALVRSLIELQGGTVEGFSAGLGQGSEFTLRVPAIQGVPALAPAKPVRRKLAPAHHQRIVIVDDNQDAAESLAAVLGLEGHRVWTATHPQAAFPLIAQAQPQIIILDIGLPEMDGYQLAQKIRRLHPELEMSFVALSGYGSTLDRNRSEAERFDAHLIKPVELEELRSLIASLAARREPASRRTD</sequence>
<evidence type="ECO:0000259" key="8">
    <source>
        <dbReference type="PROSITE" id="PS50887"/>
    </source>
</evidence>
<dbReference type="Proteomes" id="UP001285263">
    <property type="component" value="Unassembled WGS sequence"/>
</dbReference>
<evidence type="ECO:0000256" key="4">
    <source>
        <dbReference type="PROSITE-ProRule" id="PRU00169"/>
    </source>
</evidence>
<evidence type="ECO:0000256" key="5">
    <source>
        <dbReference type="SAM" id="Coils"/>
    </source>
</evidence>
<dbReference type="InterPro" id="IPR036890">
    <property type="entry name" value="HATPase_C_sf"/>
</dbReference>
<dbReference type="SMART" id="SM00388">
    <property type="entry name" value="HisKA"/>
    <property type="match status" value="1"/>
</dbReference>
<dbReference type="PROSITE" id="PS50110">
    <property type="entry name" value="RESPONSE_REGULATORY"/>
    <property type="match status" value="1"/>
</dbReference>
<dbReference type="SUPFAM" id="SSF55874">
    <property type="entry name" value="ATPase domain of HSP90 chaperone/DNA topoisomerase II/histidine kinase"/>
    <property type="match status" value="1"/>
</dbReference>
<comment type="caution">
    <text evidence="9">The sequence shown here is derived from an EMBL/GenBank/DDBJ whole genome shotgun (WGS) entry which is preliminary data.</text>
</comment>
<dbReference type="InterPro" id="IPR003594">
    <property type="entry name" value="HATPase_dom"/>
</dbReference>
<keyword evidence="5" id="KW-0175">Coiled coil</keyword>
<dbReference type="InterPro" id="IPR005467">
    <property type="entry name" value="His_kinase_dom"/>
</dbReference>
<evidence type="ECO:0000259" key="7">
    <source>
        <dbReference type="PROSITE" id="PS50110"/>
    </source>
</evidence>
<keyword evidence="9" id="KW-0808">Transferase</keyword>